<protein>
    <submittedName>
        <fullName evidence="2">Uncharacterized protein</fullName>
    </submittedName>
</protein>
<feature type="coiled-coil region" evidence="1">
    <location>
        <begin position="275"/>
        <end position="305"/>
    </location>
</feature>
<proteinExistence type="predicted"/>
<organism evidence="2">
    <name type="scientific">Trepomonas sp. PC1</name>
    <dbReference type="NCBI Taxonomy" id="1076344"/>
    <lineage>
        <taxon>Eukaryota</taxon>
        <taxon>Metamonada</taxon>
        <taxon>Diplomonadida</taxon>
        <taxon>Hexamitidae</taxon>
        <taxon>Hexamitinae</taxon>
        <taxon>Trepomonas</taxon>
    </lineage>
</organism>
<gene>
    <name evidence="2" type="ORF">TPC1_30949</name>
</gene>
<feature type="coiled-coil region" evidence="1">
    <location>
        <begin position="329"/>
        <end position="363"/>
    </location>
</feature>
<feature type="non-terminal residue" evidence="2">
    <location>
        <position position="1"/>
    </location>
</feature>
<dbReference type="AlphaFoldDB" id="A0A146K1F9"/>
<feature type="coiled-coil region" evidence="1">
    <location>
        <begin position="2"/>
        <end position="50"/>
    </location>
</feature>
<feature type="non-terminal residue" evidence="2">
    <location>
        <position position="446"/>
    </location>
</feature>
<dbReference type="EMBL" id="GDID01007050">
    <property type="protein sequence ID" value="JAP89556.1"/>
    <property type="molecule type" value="Transcribed_RNA"/>
</dbReference>
<accession>A0A146K1F9</accession>
<keyword evidence="1" id="KW-0175">Coiled coil</keyword>
<evidence type="ECO:0000313" key="2">
    <source>
        <dbReference type="EMBL" id="JAP89556.1"/>
    </source>
</evidence>
<reference evidence="2" key="1">
    <citation type="submission" date="2015-07" db="EMBL/GenBank/DDBJ databases">
        <title>Adaptation to a free-living lifestyle via gene acquisitions in the diplomonad Trepomonas sp. PC1.</title>
        <authorList>
            <person name="Xu F."/>
            <person name="Jerlstrom-Hultqvist J."/>
            <person name="Kolisko M."/>
            <person name="Simpson A.G.B."/>
            <person name="Roger A.J."/>
            <person name="Svard S.G."/>
            <person name="Andersson J.O."/>
        </authorList>
    </citation>
    <scope>NUCLEOTIDE SEQUENCE</scope>
    <source>
        <strain evidence="2">PC1</strain>
    </source>
</reference>
<name>A0A146K1F9_9EUKA</name>
<evidence type="ECO:0000256" key="1">
    <source>
        <dbReference type="SAM" id="Coils"/>
    </source>
</evidence>
<sequence length="446" mass="52824">KISQLQQTINNQVQQLREKDTQFQQSQDQVKKMKQQVEILQYDLQDLQSKIALKEMHANQQITHHKQHHASFVQKLTEQCAQFISFTSEQDLHSQVLGKFLQQHQQIVALKDENYRLKQAIQSAPSSNEHLNQFELFLLQQLNVSTSQILNLQKEKQLILQQLQNSQTLLKPFFNQTAKKLNSKKKLISALKAALFVKRLCQLPKVQRSDNGAFQLENVFLIQNREIPKPKTKIQFIQVLNEQLKFKLTSKISNVKISFSKMNIFEETMKKESLYKEQMNKMSKIEKENEQLQKINFQLNEQNVKNEITQKMFQLSVPVSQFNELAFQAKQVKEQNQLFKQQIEELVRENQIYKHQNTLLENNFGELNQQIIQQTGQIYGQGIKEEKYVKVDVENDLKDWKSRINQLEVKEVIQKKDNEIITQIAQKYLKPAHENYDYKQKIWELQ</sequence>